<dbReference type="SUPFAM" id="SSF52518">
    <property type="entry name" value="Thiamin diphosphate-binding fold (THDP-binding)"/>
    <property type="match status" value="2"/>
</dbReference>
<feature type="domain" description="Thiamine pyrophosphate enzyme TPP-binding" evidence="5">
    <location>
        <begin position="403"/>
        <end position="533"/>
    </location>
</feature>
<organism evidence="7 8">
    <name type="scientific">Bowmanella yangjiangensis</name>
    <dbReference type="NCBI Taxonomy" id="2811230"/>
    <lineage>
        <taxon>Bacteria</taxon>
        <taxon>Pseudomonadati</taxon>
        <taxon>Pseudomonadota</taxon>
        <taxon>Gammaproteobacteria</taxon>
        <taxon>Alteromonadales</taxon>
        <taxon>Alteromonadaceae</taxon>
        <taxon>Bowmanella</taxon>
    </lineage>
</organism>
<dbReference type="PANTHER" id="PTHR18968:SF13">
    <property type="entry name" value="ACETOLACTATE SYNTHASE CATALYTIC SUBUNIT, MITOCHONDRIAL"/>
    <property type="match status" value="1"/>
</dbReference>
<name>A0ABS3D2C0_9ALTE</name>
<dbReference type="InterPro" id="IPR029061">
    <property type="entry name" value="THDP-binding"/>
</dbReference>
<dbReference type="InterPro" id="IPR011766">
    <property type="entry name" value="TPP_enzyme_TPP-bd"/>
</dbReference>
<comment type="similarity">
    <text evidence="1 3">Belongs to the TPP enzyme family.</text>
</comment>
<evidence type="ECO:0000256" key="1">
    <source>
        <dbReference type="ARBA" id="ARBA00007812"/>
    </source>
</evidence>
<dbReference type="Gene3D" id="3.40.50.1220">
    <property type="entry name" value="TPP-binding domain"/>
    <property type="match status" value="1"/>
</dbReference>
<dbReference type="Proteomes" id="UP000663992">
    <property type="component" value="Unassembled WGS sequence"/>
</dbReference>
<evidence type="ECO:0000259" key="5">
    <source>
        <dbReference type="Pfam" id="PF02775"/>
    </source>
</evidence>
<dbReference type="Pfam" id="PF02775">
    <property type="entry name" value="TPP_enzyme_C"/>
    <property type="match status" value="1"/>
</dbReference>
<dbReference type="InterPro" id="IPR012001">
    <property type="entry name" value="Thiamin_PyroP_enz_TPP-bd_dom"/>
</dbReference>
<evidence type="ECO:0000256" key="3">
    <source>
        <dbReference type="RuleBase" id="RU362132"/>
    </source>
</evidence>
<dbReference type="PANTHER" id="PTHR18968">
    <property type="entry name" value="THIAMINE PYROPHOSPHATE ENZYMES"/>
    <property type="match status" value="1"/>
</dbReference>
<feature type="domain" description="Thiamine pyrophosphate enzyme central" evidence="4">
    <location>
        <begin position="202"/>
        <end position="315"/>
    </location>
</feature>
<evidence type="ECO:0000259" key="4">
    <source>
        <dbReference type="Pfam" id="PF00205"/>
    </source>
</evidence>
<reference evidence="7 8" key="1">
    <citation type="submission" date="2021-03" db="EMBL/GenBank/DDBJ databases">
        <title>novel species isolated from a fishpond in China.</title>
        <authorList>
            <person name="Lu H."/>
            <person name="Cai Z."/>
        </authorList>
    </citation>
    <scope>NUCLEOTIDE SEQUENCE [LARGE SCALE GENOMIC DNA]</scope>
    <source>
        <strain evidence="7 8">Y57</strain>
    </source>
</reference>
<feature type="domain" description="Thiamine pyrophosphate enzyme N-terminal TPP-binding" evidence="6">
    <location>
        <begin position="4"/>
        <end position="104"/>
    </location>
</feature>
<comment type="caution">
    <text evidence="7">The sequence shown here is derived from an EMBL/GenBank/DDBJ whole genome shotgun (WGS) entry which is preliminary data.</text>
</comment>
<dbReference type="Gene3D" id="3.40.50.970">
    <property type="match status" value="2"/>
</dbReference>
<proteinExistence type="inferred from homology"/>
<dbReference type="Pfam" id="PF00205">
    <property type="entry name" value="TPP_enzyme_M"/>
    <property type="match status" value="1"/>
</dbReference>
<protein>
    <submittedName>
        <fullName evidence="7">Thiamine pyrophosphate-binding protein</fullName>
    </submittedName>
</protein>
<keyword evidence="2 3" id="KW-0786">Thiamine pyrophosphate</keyword>
<evidence type="ECO:0000313" key="8">
    <source>
        <dbReference type="Proteomes" id="UP000663992"/>
    </source>
</evidence>
<evidence type="ECO:0000313" key="7">
    <source>
        <dbReference type="EMBL" id="MBN7822084.1"/>
    </source>
</evidence>
<evidence type="ECO:0000259" key="6">
    <source>
        <dbReference type="Pfam" id="PF02776"/>
    </source>
</evidence>
<dbReference type="CDD" id="cd00568">
    <property type="entry name" value="TPP_enzymes"/>
    <property type="match status" value="1"/>
</dbReference>
<keyword evidence="8" id="KW-1185">Reference proteome</keyword>
<dbReference type="InterPro" id="IPR029035">
    <property type="entry name" value="DHS-like_NAD/FAD-binding_dom"/>
</dbReference>
<dbReference type="InterPro" id="IPR045229">
    <property type="entry name" value="TPP_enz"/>
</dbReference>
<dbReference type="Pfam" id="PF02776">
    <property type="entry name" value="TPP_enzyme_N"/>
    <property type="match status" value="1"/>
</dbReference>
<evidence type="ECO:0000256" key="2">
    <source>
        <dbReference type="ARBA" id="ARBA00023052"/>
    </source>
</evidence>
<accession>A0ABS3D2C0</accession>
<gene>
    <name evidence="7" type="ORF">J0A65_19625</name>
</gene>
<dbReference type="EMBL" id="JAFKCS010000029">
    <property type="protein sequence ID" value="MBN7822084.1"/>
    <property type="molecule type" value="Genomic_DNA"/>
</dbReference>
<dbReference type="InterPro" id="IPR012000">
    <property type="entry name" value="Thiamin_PyroP_enz_cen_dom"/>
</dbReference>
<sequence>MAGVLGFFGVQRIYGVGGDFAANLISAFETSLELCPSSNEMHAAFSACAQAELDGLGVCLTTYTVGSLPCLSAAALAMAENLPVVFISGAPGESEIGDVAIHHTVHGRSAWQTRLDAALQAFAGLGMRAERLQGQRNSGQPNMAGEHFLQLVNHAWQHRQPVFVEVPRDQVFALTQALSLPAHPGLLRPVEQVLSGAGLIAEEIARRLRDCKYPVLFIGDAVKHNPRLRAQLLAFCERLSIPFATSWFAKGLFDEFHPLCLGAYNGVFSDNPSRVYIEQQADYVLDVGSNIFSQDTNTAFSTGSHFIHAMHNKTVLKGTSVGEGDLIELFDCLAACPLPSFDLTLPDWAALTVEPQAKLDFHNLAQTLNYLQTRDPHPFLYLPEVGNSYFASYGLRNRLGIVGRGWLTNPWYGAMGTCLPYAREAARCIKDKQGDERVVVIVGDGGLHFQLNELIELQKDKAAVIIIYMRNNLFHLGKSSDAPIYYCNDPAFDVDKLISAYGGRVSHCHDVGQFCQAFAEAVTNNQGMTVISVQASIESQYQCREITLLNLYIRSQNGDEQAREAWLAATG</sequence>
<dbReference type="SUPFAM" id="SSF52467">
    <property type="entry name" value="DHS-like NAD/FAD-binding domain"/>
    <property type="match status" value="1"/>
</dbReference>